<dbReference type="InterPro" id="IPR036673">
    <property type="entry name" value="Cyanovirin-N_sf"/>
</dbReference>
<feature type="chain" id="PRO_5041956510" evidence="1">
    <location>
        <begin position="19"/>
        <end position="91"/>
    </location>
</feature>
<keyword evidence="3" id="KW-1185">Reference proteome</keyword>
<reference evidence="2" key="2">
    <citation type="submission" date="2023-06" db="EMBL/GenBank/DDBJ databases">
        <authorList>
            <consortium name="Lawrence Berkeley National Laboratory"/>
            <person name="Haridas S."/>
            <person name="Hensen N."/>
            <person name="Bonometti L."/>
            <person name="Westerberg I."/>
            <person name="Brannstrom I.O."/>
            <person name="Guillou S."/>
            <person name="Cros-Aarteil S."/>
            <person name="Calhoun S."/>
            <person name="Kuo A."/>
            <person name="Mondo S."/>
            <person name="Pangilinan J."/>
            <person name="Riley R."/>
            <person name="Labutti K."/>
            <person name="Andreopoulos B."/>
            <person name="Lipzen A."/>
            <person name="Chen C."/>
            <person name="Yanf M."/>
            <person name="Daum C."/>
            <person name="Ng V."/>
            <person name="Clum A."/>
            <person name="Steindorff A."/>
            <person name="Ohm R."/>
            <person name="Martin F."/>
            <person name="Silar P."/>
            <person name="Natvig D."/>
            <person name="Lalanne C."/>
            <person name="Gautier V."/>
            <person name="Ament-Velasquez S.L."/>
            <person name="Kruys A."/>
            <person name="Hutchinson M.I."/>
            <person name="Powell A.J."/>
            <person name="Barry K."/>
            <person name="Miller A.N."/>
            <person name="Grigoriev I.V."/>
            <person name="Debuchy R."/>
            <person name="Gladieux P."/>
            <person name="Thoren M.H."/>
            <person name="Johannesson H."/>
        </authorList>
    </citation>
    <scope>NUCLEOTIDE SEQUENCE</scope>
    <source>
        <strain evidence="2">CBS 168.71</strain>
    </source>
</reference>
<dbReference type="RefSeq" id="XP_062654498.1">
    <property type="nucleotide sequence ID" value="XM_062804841.1"/>
</dbReference>
<accession>A0AAE0H700</accession>
<keyword evidence="1" id="KW-0732">Signal</keyword>
<gene>
    <name evidence="2" type="ORF">B0H64DRAFT_411084</name>
</gene>
<dbReference type="EMBL" id="JAUEPN010000011">
    <property type="protein sequence ID" value="KAK3290984.1"/>
    <property type="molecule type" value="Genomic_DNA"/>
</dbReference>
<comment type="caution">
    <text evidence="2">The sequence shown here is derived from an EMBL/GenBank/DDBJ whole genome shotgun (WGS) entry which is preliminary data.</text>
</comment>
<protein>
    <submittedName>
        <fullName evidence="2">Uncharacterized protein</fullName>
    </submittedName>
</protein>
<proteinExistence type="predicted"/>
<dbReference type="SUPFAM" id="SSF51322">
    <property type="entry name" value="Cyanovirin-N"/>
    <property type="match status" value="1"/>
</dbReference>
<organism evidence="2 3">
    <name type="scientific">Chaetomium fimeti</name>
    <dbReference type="NCBI Taxonomy" id="1854472"/>
    <lineage>
        <taxon>Eukaryota</taxon>
        <taxon>Fungi</taxon>
        <taxon>Dikarya</taxon>
        <taxon>Ascomycota</taxon>
        <taxon>Pezizomycotina</taxon>
        <taxon>Sordariomycetes</taxon>
        <taxon>Sordariomycetidae</taxon>
        <taxon>Sordariales</taxon>
        <taxon>Chaetomiaceae</taxon>
        <taxon>Chaetomium</taxon>
    </lineage>
</organism>
<sequence length="91" mass="9700">MHFSSGFLVALLAAVTIGSPVGDDAQTIEKRSCLTDCMSNCSAPRGASCSNACMTSCSYDYSGGKRYSRINLDDFVHNWNGRLGCHSHTGS</sequence>
<evidence type="ECO:0000313" key="2">
    <source>
        <dbReference type="EMBL" id="KAK3290984.1"/>
    </source>
</evidence>
<evidence type="ECO:0000256" key="1">
    <source>
        <dbReference type="SAM" id="SignalP"/>
    </source>
</evidence>
<dbReference type="Proteomes" id="UP001278766">
    <property type="component" value="Unassembled WGS sequence"/>
</dbReference>
<dbReference type="AlphaFoldDB" id="A0AAE0H700"/>
<evidence type="ECO:0000313" key="3">
    <source>
        <dbReference type="Proteomes" id="UP001278766"/>
    </source>
</evidence>
<dbReference type="GeneID" id="87841789"/>
<name>A0AAE0H700_9PEZI</name>
<reference evidence="2" key="1">
    <citation type="journal article" date="2023" name="Mol. Phylogenet. Evol.">
        <title>Genome-scale phylogeny and comparative genomics of the fungal order Sordariales.</title>
        <authorList>
            <person name="Hensen N."/>
            <person name="Bonometti L."/>
            <person name="Westerberg I."/>
            <person name="Brannstrom I.O."/>
            <person name="Guillou S."/>
            <person name="Cros-Aarteil S."/>
            <person name="Calhoun S."/>
            <person name="Haridas S."/>
            <person name="Kuo A."/>
            <person name="Mondo S."/>
            <person name="Pangilinan J."/>
            <person name="Riley R."/>
            <person name="LaButti K."/>
            <person name="Andreopoulos B."/>
            <person name="Lipzen A."/>
            <person name="Chen C."/>
            <person name="Yan M."/>
            <person name="Daum C."/>
            <person name="Ng V."/>
            <person name="Clum A."/>
            <person name="Steindorff A."/>
            <person name="Ohm R.A."/>
            <person name="Martin F."/>
            <person name="Silar P."/>
            <person name="Natvig D.O."/>
            <person name="Lalanne C."/>
            <person name="Gautier V."/>
            <person name="Ament-Velasquez S.L."/>
            <person name="Kruys A."/>
            <person name="Hutchinson M.I."/>
            <person name="Powell A.J."/>
            <person name="Barry K."/>
            <person name="Miller A.N."/>
            <person name="Grigoriev I.V."/>
            <person name="Debuchy R."/>
            <person name="Gladieux P."/>
            <person name="Hiltunen Thoren M."/>
            <person name="Johannesson H."/>
        </authorList>
    </citation>
    <scope>NUCLEOTIDE SEQUENCE</scope>
    <source>
        <strain evidence="2">CBS 168.71</strain>
    </source>
</reference>
<feature type="signal peptide" evidence="1">
    <location>
        <begin position="1"/>
        <end position="18"/>
    </location>
</feature>